<comment type="subcellular location">
    <subcellularLocation>
        <location evidence="5">Membrane</location>
        <topology evidence="5">Single-pass membrane protein</topology>
    </subcellularLocation>
</comment>
<comment type="catalytic activity">
    <reaction evidence="5">
        <text>glucuronate acceptor + UDP-alpha-D-glucuronate = acceptor beta-D-glucuronoside + UDP + H(+)</text>
        <dbReference type="Rhea" id="RHEA:21032"/>
        <dbReference type="ChEBI" id="CHEBI:15378"/>
        <dbReference type="ChEBI" id="CHEBI:58052"/>
        <dbReference type="ChEBI" id="CHEBI:58223"/>
        <dbReference type="ChEBI" id="CHEBI:132367"/>
        <dbReference type="ChEBI" id="CHEBI:132368"/>
        <dbReference type="EC" id="2.4.1.17"/>
    </reaction>
</comment>
<keyword evidence="2 4" id="KW-0328">Glycosyltransferase</keyword>
<accession>A0ABN8J2H3</accession>
<evidence type="ECO:0000256" key="5">
    <source>
        <dbReference type="RuleBase" id="RU362059"/>
    </source>
</evidence>
<sequence length="514" mass="56863">MAFQRLFRELAIRGHSVTVINNYPDREPVQNLEFIDLQADGTFTNYTPPLFTYETIDSRYIHLRNLHNHIEVGPNVAMFDCENLLTNVNAVEHLARGRKYDVIFVEQFASDCGLAYASALYDAPIIGITSHVLLPWAYPRLGLPFDFSSDAFYFSCAGPNPGFYHKLEAFLMNIYSMFGKWASHRSVYDVFKRHLPGINLDIEKAAKERMKMVFSYQHFSVTGARLAAPQLLEIGGIHISKPKPVPKDIEKFLANSTNGAIYVSFGSNLVASTMTPGKLQQFLDAFKRIPQKVLWKLENVSLPGGNDNVYTSSWMPQLDVLCHEKVLGFVSHGGMLSLSEAAHCGKPLLAMPFFGDQFSNAAAVRASGLGSTMFFQNLNADNLAEEIGKLTSFGMQQSAKRVSKLWHDRPQTVLDSAIYWTEYVARRVTQRDATCQGKAAAATLADGTRRPATHAPRGATPAQLIVIVRCCSNSSVFRSNICVHRGISIGVAPRPVNVAPLSGASVPYICQTGN</sequence>
<dbReference type="Gene3D" id="3.40.50.2000">
    <property type="entry name" value="Glycogen Phosphorylase B"/>
    <property type="match status" value="1"/>
</dbReference>
<dbReference type="Proteomes" id="UP000837857">
    <property type="component" value="Chromosome 7"/>
</dbReference>
<evidence type="ECO:0000313" key="7">
    <source>
        <dbReference type="Proteomes" id="UP000837857"/>
    </source>
</evidence>
<dbReference type="PANTHER" id="PTHR48043:SF114">
    <property type="entry name" value="IP04436P-RELATED"/>
    <property type="match status" value="1"/>
</dbReference>
<feature type="non-terminal residue" evidence="6">
    <location>
        <position position="1"/>
    </location>
</feature>
<dbReference type="InterPro" id="IPR002213">
    <property type="entry name" value="UDP_glucos_trans"/>
</dbReference>
<keyword evidence="3 4" id="KW-0808">Transferase</keyword>
<dbReference type="SUPFAM" id="SSF53756">
    <property type="entry name" value="UDP-Glycosyltransferase/glycogen phosphorylase"/>
    <property type="match status" value="1"/>
</dbReference>
<organism evidence="6 7">
    <name type="scientific">Iphiclides podalirius</name>
    <name type="common">scarce swallowtail</name>
    <dbReference type="NCBI Taxonomy" id="110791"/>
    <lineage>
        <taxon>Eukaryota</taxon>
        <taxon>Metazoa</taxon>
        <taxon>Ecdysozoa</taxon>
        <taxon>Arthropoda</taxon>
        <taxon>Hexapoda</taxon>
        <taxon>Insecta</taxon>
        <taxon>Pterygota</taxon>
        <taxon>Neoptera</taxon>
        <taxon>Endopterygota</taxon>
        <taxon>Lepidoptera</taxon>
        <taxon>Glossata</taxon>
        <taxon>Ditrysia</taxon>
        <taxon>Papilionoidea</taxon>
        <taxon>Papilionidae</taxon>
        <taxon>Papilioninae</taxon>
        <taxon>Iphiclides</taxon>
    </lineage>
</organism>
<dbReference type="EC" id="2.4.1.17" evidence="5"/>
<reference evidence="6" key="1">
    <citation type="submission" date="2022-03" db="EMBL/GenBank/DDBJ databases">
        <authorList>
            <person name="Martin H S."/>
        </authorList>
    </citation>
    <scope>NUCLEOTIDE SEQUENCE</scope>
</reference>
<dbReference type="PROSITE" id="PS00375">
    <property type="entry name" value="UDPGT"/>
    <property type="match status" value="1"/>
</dbReference>
<keyword evidence="7" id="KW-1185">Reference proteome</keyword>
<dbReference type="InterPro" id="IPR035595">
    <property type="entry name" value="UDP_glycos_trans_CS"/>
</dbReference>
<evidence type="ECO:0000256" key="1">
    <source>
        <dbReference type="ARBA" id="ARBA00009995"/>
    </source>
</evidence>
<evidence type="ECO:0000256" key="4">
    <source>
        <dbReference type="RuleBase" id="RU003718"/>
    </source>
</evidence>
<dbReference type="Pfam" id="PF00201">
    <property type="entry name" value="UDPGT"/>
    <property type="match status" value="1"/>
</dbReference>
<name>A0ABN8J2H3_9NEOP</name>
<protein>
    <recommendedName>
        <fullName evidence="5">UDP-glucuronosyltransferase</fullName>
        <ecNumber evidence="5">2.4.1.17</ecNumber>
    </recommendedName>
</protein>
<evidence type="ECO:0000256" key="3">
    <source>
        <dbReference type="ARBA" id="ARBA00022679"/>
    </source>
</evidence>
<dbReference type="InterPro" id="IPR050271">
    <property type="entry name" value="UDP-glycosyltransferase"/>
</dbReference>
<gene>
    <name evidence="6" type="ORF">IPOD504_LOCUS16080</name>
</gene>
<comment type="similarity">
    <text evidence="1 4">Belongs to the UDP-glycosyltransferase family.</text>
</comment>
<dbReference type="PANTHER" id="PTHR48043">
    <property type="entry name" value="EG:EG0003.4 PROTEIN-RELATED"/>
    <property type="match status" value="1"/>
</dbReference>
<proteinExistence type="inferred from homology"/>
<dbReference type="CDD" id="cd03784">
    <property type="entry name" value="GT1_Gtf-like"/>
    <property type="match status" value="1"/>
</dbReference>
<evidence type="ECO:0000313" key="6">
    <source>
        <dbReference type="EMBL" id="CAH2074447.1"/>
    </source>
</evidence>
<evidence type="ECO:0000256" key="2">
    <source>
        <dbReference type="ARBA" id="ARBA00022676"/>
    </source>
</evidence>
<dbReference type="EMBL" id="OW152819">
    <property type="protein sequence ID" value="CAH2074447.1"/>
    <property type="molecule type" value="Genomic_DNA"/>
</dbReference>